<reference evidence="1 2" key="1">
    <citation type="submission" date="2015-07" db="EMBL/GenBank/DDBJ databases">
        <title>The genome of Habropoda laboriosa.</title>
        <authorList>
            <person name="Pan H."/>
            <person name="Kapheim K."/>
        </authorList>
    </citation>
    <scope>NUCLEOTIDE SEQUENCE [LARGE SCALE GENOMIC DNA]</scope>
    <source>
        <strain evidence="1">0110345459</strain>
    </source>
</reference>
<protein>
    <submittedName>
        <fullName evidence="1">Uncharacterized protein</fullName>
    </submittedName>
</protein>
<organism evidence="1 2">
    <name type="scientific">Habropoda laboriosa</name>
    <dbReference type="NCBI Taxonomy" id="597456"/>
    <lineage>
        <taxon>Eukaryota</taxon>
        <taxon>Metazoa</taxon>
        <taxon>Ecdysozoa</taxon>
        <taxon>Arthropoda</taxon>
        <taxon>Hexapoda</taxon>
        <taxon>Insecta</taxon>
        <taxon>Pterygota</taxon>
        <taxon>Neoptera</taxon>
        <taxon>Endopterygota</taxon>
        <taxon>Hymenoptera</taxon>
        <taxon>Apocrita</taxon>
        <taxon>Aculeata</taxon>
        <taxon>Apoidea</taxon>
        <taxon>Anthophila</taxon>
        <taxon>Apidae</taxon>
        <taxon>Habropoda</taxon>
    </lineage>
</organism>
<dbReference type="PANTHER" id="PTHR47326:SF1">
    <property type="entry name" value="HTH PSQ-TYPE DOMAIN-CONTAINING PROTEIN"/>
    <property type="match status" value="1"/>
</dbReference>
<dbReference type="AlphaFoldDB" id="A0A0L7QPJ7"/>
<dbReference type="Proteomes" id="UP000053825">
    <property type="component" value="Unassembled WGS sequence"/>
</dbReference>
<keyword evidence="2" id="KW-1185">Reference proteome</keyword>
<proteinExistence type="predicted"/>
<evidence type="ECO:0000313" key="2">
    <source>
        <dbReference type="Proteomes" id="UP000053825"/>
    </source>
</evidence>
<dbReference type="EMBL" id="KQ414831">
    <property type="protein sequence ID" value="KOC60401.1"/>
    <property type="molecule type" value="Genomic_DNA"/>
</dbReference>
<dbReference type="PANTHER" id="PTHR47326">
    <property type="entry name" value="TRANSPOSABLE ELEMENT TC3 TRANSPOSASE-LIKE PROTEIN"/>
    <property type="match status" value="1"/>
</dbReference>
<gene>
    <name evidence="1" type="ORF">WH47_08620</name>
</gene>
<sequence>MTLTCHRTQKCEINELLCLQPVVYAVPIENVEHLKQRIKTACEKVRVCRFFLRQEECDTSFARKILWTHECTFTNNGIFNRHDEHAWCTENPHMKRCRIKLSNTYETHFLKKS</sequence>
<accession>A0A0L7QPJ7</accession>
<name>A0A0L7QPJ7_9HYME</name>
<evidence type="ECO:0000313" key="1">
    <source>
        <dbReference type="EMBL" id="KOC60401.1"/>
    </source>
</evidence>